<accession>A0ABU9BNE9</accession>
<evidence type="ECO:0000313" key="8">
    <source>
        <dbReference type="Proteomes" id="UP001371218"/>
    </source>
</evidence>
<dbReference type="NCBIfam" id="TIGR03002">
    <property type="entry name" value="outer_YhbN_LptA"/>
    <property type="match status" value="1"/>
</dbReference>
<dbReference type="InterPro" id="IPR014340">
    <property type="entry name" value="LptA"/>
</dbReference>
<evidence type="ECO:0000256" key="3">
    <source>
        <dbReference type="ARBA" id="ARBA00022764"/>
    </source>
</evidence>
<dbReference type="HAMAP" id="MF_01914">
    <property type="entry name" value="LPS_assembly_LptA"/>
    <property type="match status" value="1"/>
</dbReference>
<dbReference type="PANTHER" id="PTHR36504:SF1">
    <property type="entry name" value="LIPOPOLYSACCHARIDE EXPORT SYSTEM PROTEIN LPTA"/>
    <property type="match status" value="1"/>
</dbReference>
<comment type="subunit">
    <text evidence="4">Component of the lipopolysaccharide transport and assembly complex.</text>
</comment>
<evidence type="ECO:0000259" key="6">
    <source>
        <dbReference type="Pfam" id="PF03968"/>
    </source>
</evidence>
<comment type="subcellular location">
    <subcellularLocation>
        <location evidence="4">Periplasm</location>
    </subcellularLocation>
</comment>
<dbReference type="Gene3D" id="2.60.450.10">
    <property type="entry name" value="Lipopolysaccharide (LPS) transport protein A like domain"/>
    <property type="match status" value="1"/>
</dbReference>
<evidence type="ECO:0000313" key="7">
    <source>
        <dbReference type="EMBL" id="MEK8030392.1"/>
    </source>
</evidence>
<protein>
    <recommendedName>
        <fullName evidence="4">Lipopolysaccharide export system protein LptA</fullName>
    </recommendedName>
</protein>
<dbReference type="EMBL" id="JBBUTG010000003">
    <property type="protein sequence ID" value="MEK8030392.1"/>
    <property type="molecule type" value="Genomic_DNA"/>
</dbReference>
<name>A0ABU9BNE9_9BURK</name>
<evidence type="ECO:0000256" key="2">
    <source>
        <dbReference type="ARBA" id="ARBA00022729"/>
    </source>
</evidence>
<dbReference type="RefSeq" id="WP_341424759.1">
    <property type="nucleotide sequence ID" value="NZ_JBBUTG010000003.1"/>
</dbReference>
<keyword evidence="8" id="KW-1185">Reference proteome</keyword>
<dbReference type="Proteomes" id="UP001371218">
    <property type="component" value="Unassembled WGS sequence"/>
</dbReference>
<dbReference type="InterPro" id="IPR052037">
    <property type="entry name" value="LPS_export_LptA"/>
</dbReference>
<evidence type="ECO:0000256" key="4">
    <source>
        <dbReference type="HAMAP-Rule" id="MF_01914"/>
    </source>
</evidence>
<evidence type="ECO:0000256" key="1">
    <source>
        <dbReference type="ARBA" id="ARBA00022448"/>
    </source>
</evidence>
<feature type="signal peptide" evidence="4">
    <location>
        <begin position="1"/>
        <end position="28"/>
    </location>
</feature>
<proteinExistence type="inferred from homology"/>
<comment type="caution">
    <text evidence="7">The sequence shown here is derived from an EMBL/GenBank/DDBJ whole genome shotgun (WGS) entry which is preliminary data.</text>
</comment>
<comment type="similarity">
    <text evidence="4">Belongs to the LptA family.</text>
</comment>
<keyword evidence="3 4" id="KW-0574">Periplasm</keyword>
<feature type="compositionally biased region" description="Basic and acidic residues" evidence="5">
    <location>
        <begin position="27"/>
        <end position="38"/>
    </location>
</feature>
<sequence length="196" mass="20782" precursor="true">MTPPRNPWPHALAVAVCMAAAWGTPAHAEKADRGKPLEVESDGSQPATVDLKTKITTISGHVVVSQGTLQIKAGRIEVRESAPGRYVANAAGTPGQQASFRQKRDRLDEIVEAEADRVEYDGAAEKVRFVGNAKLRVVRPQGPPDEANAAVISYDQRSDTIVFEGGATSAQGEGTGKVRMVFTPRNADPAASEPGK</sequence>
<evidence type="ECO:0000256" key="5">
    <source>
        <dbReference type="SAM" id="MobiDB-lite"/>
    </source>
</evidence>
<comment type="function">
    <text evidence="4">Involved in the assembly of lipopolysaccharide (LPS). Required for the translocation of LPS from the inner membrane to the outer membrane.</text>
</comment>
<keyword evidence="2 4" id="KW-0732">Signal</keyword>
<organism evidence="7 8">
    <name type="scientific">Ideonella lacteola</name>
    <dbReference type="NCBI Taxonomy" id="2984193"/>
    <lineage>
        <taxon>Bacteria</taxon>
        <taxon>Pseudomonadati</taxon>
        <taxon>Pseudomonadota</taxon>
        <taxon>Betaproteobacteria</taxon>
        <taxon>Burkholderiales</taxon>
        <taxon>Sphaerotilaceae</taxon>
        <taxon>Ideonella</taxon>
    </lineage>
</organism>
<gene>
    <name evidence="4 7" type="primary">lptA</name>
    <name evidence="7" type="ORF">AACH06_06100</name>
</gene>
<feature type="domain" description="Organic solvent tolerance-like N-terminal" evidence="6">
    <location>
        <begin position="45"/>
        <end position="159"/>
    </location>
</feature>
<dbReference type="Pfam" id="PF03968">
    <property type="entry name" value="LptD_N"/>
    <property type="match status" value="1"/>
</dbReference>
<dbReference type="InterPro" id="IPR005653">
    <property type="entry name" value="OstA-like_N"/>
</dbReference>
<dbReference type="PANTHER" id="PTHR36504">
    <property type="entry name" value="LIPOPOLYSACCHARIDE EXPORT SYSTEM PROTEIN LPTA"/>
    <property type="match status" value="1"/>
</dbReference>
<feature type="region of interest" description="Disordered" evidence="5">
    <location>
        <begin position="25"/>
        <end position="46"/>
    </location>
</feature>
<reference evidence="7 8" key="1">
    <citation type="submission" date="2024-04" db="EMBL/GenBank/DDBJ databases">
        <title>Novel species of the genus Ideonella isolated from streams.</title>
        <authorList>
            <person name="Lu H."/>
        </authorList>
    </citation>
    <scope>NUCLEOTIDE SEQUENCE [LARGE SCALE GENOMIC DNA]</scope>
    <source>
        <strain evidence="7 8">DXS29W</strain>
    </source>
</reference>
<feature type="chain" id="PRO_5044914038" description="Lipopolysaccharide export system protein LptA" evidence="4">
    <location>
        <begin position="29"/>
        <end position="196"/>
    </location>
</feature>
<keyword evidence="1 4" id="KW-0813">Transport</keyword>